<keyword evidence="6 13" id="KW-0479">Metal-binding</keyword>
<dbReference type="AlphaFoldDB" id="A0A423PJV0"/>
<feature type="domain" description="Aminopeptidase P N-terminal" evidence="14">
    <location>
        <begin position="11"/>
        <end position="145"/>
    </location>
</feature>
<accession>A0A423PJV0</accession>
<dbReference type="EC" id="3.4.11.9" evidence="4"/>
<dbReference type="FunFam" id="3.90.230.10:FF:000002">
    <property type="entry name" value="Xaa-Pro aminopeptidase 3"/>
    <property type="match status" value="1"/>
</dbReference>
<evidence type="ECO:0000256" key="11">
    <source>
        <dbReference type="ARBA" id="ARBA00075356"/>
    </source>
</evidence>
<comment type="cofactor">
    <cofactor evidence="2">
        <name>Mn(2+)</name>
        <dbReference type="ChEBI" id="CHEBI:29035"/>
    </cofactor>
</comment>
<dbReference type="GO" id="GO:0070006">
    <property type="term" value="F:metalloaminopeptidase activity"/>
    <property type="evidence" value="ECO:0007669"/>
    <property type="project" value="InterPro"/>
</dbReference>
<dbReference type="Proteomes" id="UP000285123">
    <property type="component" value="Unassembled WGS sequence"/>
</dbReference>
<dbReference type="InterPro" id="IPR001131">
    <property type="entry name" value="Peptidase_M24B_aminopep-P_CS"/>
</dbReference>
<dbReference type="PANTHER" id="PTHR43226">
    <property type="entry name" value="XAA-PRO AMINOPEPTIDASE 3"/>
    <property type="match status" value="1"/>
</dbReference>
<keyword evidence="15" id="KW-0031">Aminopeptidase</keyword>
<dbReference type="RefSeq" id="WP_123591933.1">
    <property type="nucleotide sequence ID" value="NZ_AYKF01000108.1"/>
</dbReference>
<evidence type="ECO:0000313" key="15">
    <source>
        <dbReference type="EMBL" id="ROO25875.1"/>
    </source>
</evidence>
<evidence type="ECO:0000256" key="3">
    <source>
        <dbReference type="ARBA" id="ARBA00008766"/>
    </source>
</evidence>
<dbReference type="CDD" id="cd01087">
    <property type="entry name" value="Prolidase"/>
    <property type="match status" value="1"/>
</dbReference>
<keyword evidence="8" id="KW-0482">Metalloprotease</keyword>
<evidence type="ECO:0000256" key="10">
    <source>
        <dbReference type="ARBA" id="ARBA00069363"/>
    </source>
</evidence>
<dbReference type="InterPro" id="IPR036005">
    <property type="entry name" value="Creatinase/aminopeptidase-like"/>
</dbReference>
<evidence type="ECO:0000256" key="9">
    <source>
        <dbReference type="ARBA" id="ARBA00023211"/>
    </source>
</evidence>
<keyword evidence="5" id="KW-0645">Protease</keyword>
<organism evidence="15 16">
    <name type="scientific">Salinisphaera orenii YIM 95161</name>
    <dbReference type="NCBI Taxonomy" id="1051139"/>
    <lineage>
        <taxon>Bacteria</taxon>
        <taxon>Pseudomonadati</taxon>
        <taxon>Pseudomonadota</taxon>
        <taxon>Gammaproteobacteria</taxon>
        <taxon>Salinisphaerales</taxon>
        <taxon>Salinisphaeraceae</taxon>
        <taxon>Salinisphaera</taxon>
    </lineage>
</organism>
<evidence type="ECO:0000256" key="5">
    <source>
        <dbReference type="ARBA" id="ARBA00022670"/>
    </source>
</evidence>
<dbReference type="OrthoDB" id="9806388at2"/>
<proteinExistence type="inferred from homology"/>
<dbReference type="Pfam" id="PF05195">
    <property type="entry name" value="AMP_N"/>
    <property type="match status" value="1"/>
</dbReference>
<dbReference type="SMART" id="SM01011">
    <property type="entry name" value="AMP_N"/>
    <property type="match status" value="1"/>
</dbReference>
<comment type="caution">
    <text evidence="15">The sequence shown here is derived from an EMBL/GenBank/DDBJ whole genome shotgun (WGS) entry which is preliminary data.</text>
</comment>
<gene>
    <name evidence="15" type="ORF">SAHL_13510</name>
</gene>
<dbReference type="InterPro" id="IPR052433">
    <property type="entry name" value="X-Pro_dipept-like"/>
</dbReference>
<evidence type="ECO:0000256" key="2">
    <source>
        <dbReference type="ARBA" id="ARBA00001936"/>
    </source>
</evidence>
<evidence type="ECO:0000313" key="16">
    <source>
        <dbReference type="Proteomes" id="UP000285123"/>
    </source>
</evidence>
<evidence type="ECO:0000259" key="14">
    <source>
        <dbReference type="SMART" id="SM01011"/>
    </source>
</evidence>
<dbReference type="GO" id="GO:0006508">
    <property type="term" value="P:proteolysis"/>
    <property type="evidence" value="ECO:0007669"/>
    <property type="project" value="UniProtKB-KW"/>
</dbReference>
<dbReference type="InterPro" id="IPR007865">
    <property type="entry name" value="Aminopep_P_N"/>
</dbReference>
<keyword evidence="9" id="KW-0464">Manganese</keyword>
<dbReference type="InterPro" id="IPR029149">
    <property type="entry name" value="Creatin/AminoP/Spt16_N"/>
</dbReference>
<protein>
    <recommendedName>
        <fullName evidence="10">Xaa-Pro aminopeptidase</fullName>
        <ecNumber evidence="4">3.4.11.9</ecNumber>
    </recommendedName>
    <alternativeName>
        <fullName evidence="11">Aminopeptidase P II</fullName>
    </alternativeName>
    <alternativeName>
        <fullName evidence="12">X-Pro aminopeptidase</fullName>
    </alternativeName>
</protein>
<name>A0A423PJV0_9GAMM</name>
<evidence type="ECO:0000256" key="13">
    <source>
        <dbReference type="RuleBase" id="RU000590"/>
    </source>
</evidence>
<dbReference type="Gene3D" id="3.40.350.10">
    <property type="entry name" value="Creatinase/prolidase N-terminal domain"/>
    <property type="match status" value="1"/>
</dbReference>
<dbReference type="Pfam" id="PF00557">
    <property type="entry name" value="Peptidase_M24"/>
    <property type="match status" value="1"/>
</dbReference>
<dbReference type="SUPFAM" id="SSF53092">
    <property type="entry name" value="Creatinase/prolidase N-terminal domain"/>
    <property type="match status" value="1"/>
</dbReference>
<evidence type="ECO:0000256" key="7">
    <source>
        <dbReference type="ARBA" id="ARBA00022801"/>
    </source>
</evidence>
<dbReference type="Gene3D" id="3.90.230.10">
    <property type="entry name" value="Creatinase/methionine aminopeptidase superfamily"/>
    <property type="match status" value="1"/>
</dbReference>
<dbReference type="GO" id="GO:0030145">
    <property type="term" value="F:manganese ion binding"/>
    <property type="evidence" value="ECO:0007669"/>
    <property type="project" value="InterPro"/>
</dbReference>
<comment type="catalytic activity">
    <reaction evidence="1">
        <text>Release of any N-terminal amino acid, including proline, that is linked to proline, even from a dipeptide or tripeptide.</text>
        <dbReference type="EC" id="3.4.11.9"/>
    </reaction>
</comment>
<evidence type="ECO:0000256" key="8">
    <source>
        <dbReference type="ARBA" id="ARBA00023049"/>
    </source>
</evidence>
<reference evidence="15 16" key="1">
    <citation type="submission" date="2013-10" db="EMBL/GenBank/DDBJ databases">
        <title>Salinisphaera halophila YIM 95161 Genome Sequencing.</title>
        <authorList>
            <person name="Lai Q."/>
            <person name="Li C."/>
            <person name="Shao Z."/>
        </authorList>
    </citation>
    <scope>NUCLEOTIDE SEQUENCE [LARGE SCALE GENOMIC DNA]</scope>
    <source>
        <strain evidence="15 16">YIM 95161</strain>
    </source>
</reference>
<dbReference type="PROSITE" id="PS00491">
    <property type="entry name" value="PROLINE_PEPTIDASE"/>
    <property type="match status" value="1"/>
</dbReference>
<dbReference type="PANTHER" id="PTHR43226:SF4">
    <property type="entry name" value="XAA-PRO AMINOPEPTIDASE 3"/>
    <property type="match status" value="1"/>
</dbReference>
<dbReference type="InterPro" id="IPR000994">
    <property type="entry name" value="Pept_M24"/>
</dbReference>
<dbReference type="GO" id="GO:0005829">
    <property type="term" value="C:cytosol"/>
    <property type="evidence" value="ECO:0007669"/>
    <property type="project" value="TreeGrafter"/>
</dbReference>
<dbReference type="SUPFAM" id="SSF55920">
    <property type="entry name" value="Creatinase/aminopeptidase"/>
    <property type="match status" value="1"/>
</dbReference>
<sequence length="451" mass="49071">MRDQTHLQHADPPDEPARRRRALAEVIGADGIAILAATPERKRNNDVDYPYRPDSDFRYVTGFPEPEAIAVIAPGFAEGEYLLFCRERDPDAEIWVGKRAGLDGAVADYGADRAIAVGEFDAWLGRLLDGRERLYLSLGTHPSFERRVLEGVERLKSQGRRGRPPAQIVALDRVLHEMRLRKSEAEIALMREAARTSARAHVAAMQAVAPGVREYQLAAVLHYEFELDGMTWAYPSIVGSGANACVLHYIENADAIADGALVLIDAGAEYRGYAGDITRTFPANGRFSEAQRALYEVVLAANGAAIAAARPGVPANAPHAAALEVLVDGLIELGLLEGSRDAIKDDERYRAFFMHGTSHWLGMDVHDVGDYKIDGEWRLLESGMALTVEPGLYVPPGSEQAPARFHGTGIRIEDDIVITEDGCEVLTADVPKDADAIEALMAATGDRRGPA</sequence>
<evidence type="ECO:0000256" key="4">
    <source>
        <dbReference type="ARBA" id="ARBA00012574"/>
    </source>
</evidence>
<evidence type="ECO:0000256" key="1">
    <source>
        <dbReference type="ARBA" id="ARBA00001424"/>
    </source>
</evidence>
<keyword evidence="7" id="KW-0378">Hydrolase</keyword>
<comment type="similarity">
    <text evidence="3 13">Belongs to the peptidase M24B family.</text>
</comment>
<evidence type="ECO:0000256" key="12">
    <source>
        <dbReference type="ARBA" id="ARBA00081411"/>
    </source>
</evidence>
<evidence type="ECO:0000256" key="6">
    <source>
        <dbReference type="ARBA" id="ARBA00022723"/>
    </source>
</evidence>
<dbReference type="EMBL" id="AYKF01000108">
    <property type="protein sequence ID" value="ROO25875.1"/>
    <property type="molecule type" value="Genomic_DNA"/>
</dbReference>